<protein>
    <submittedName>
        <fullName evidence="1">Uncharacterized protein</fullName>
    </submittedName>
</protein>
<keyword evidence="2" id="KW-1185">Reference proteome</keyword>
<reference evidence="1 2" key="1">
    <citation type="submission" date="2018-10" db="EMBL/GenBank/DDBJ databases">
        <title>A high-quality apple genome assembly.</title>
        <authorList>
            <person name="Hu J."/>
        </authorList>
    </citation>
    <scope>NUCLEOTIDE SEQUENCE [LARGE SCALE GENOMIC DNA]</scope>
    <source>
        <strain evidence="2">cv. HFTH1</strain>
        <tissue evidence="1">Young leaf</tissue>
    </source>
</reference>
<dbReference type="AlphaFoldDB" id="A0A498JF62"/>
<dbReference type="Proteomes" id="UP000290289">
    <property type="component" value="Chromosome 7"/>
</dbReference>
<organism evidence="1 2">
    <name type="scientific">Malus domestica</name>
    <name type="common">Apple</name>
    <name type="synonym">Pyrus malus</name>
    <dbReference type="NCBI Taxonomy" id="3750"/>
    <lineage>
        <taxon>Eukaryota</taxon>
        <taxon>Viridiplantae</taxon>
        <taxon>Streptophyta</taxon>
        <taxon>Embryophyta</taxon>
        <taxon>Tracheophyta</taxon>
        <taxon>Spermatophyta</taxon>
        <taxon>Magnoliopsida</taxon>
        <taxon>eudicotyledons</taxon>
        <taxon>Gunneridae</taxon>
        <taxon>Pentapetalae</taxon>
        <taxon>rosids</taxon>
        <taxon>fabids</taxon>
        <taxon>Rosales</taxon>
        <taxon>Rosaceae</taxon>
        <taxon>Amygdaloideae</taxon>
        <taxon>Maleae</taxon>
        <taxon>Malus</taxon>
    </lineage>
</organism>
<name>A0A498JF62_MALDO</name>
<dbReference type="EMBL" id="RDQH01000333">
    <property type="protein sequence ID" value="RXH94318.1"/>
    <property type="molecule type" value="Genomic_DNA"/>
</dbReference>
<evidence type="ECO:0000313" key="2">
    <source>
        <dbReference type="Proteomes" id="UP000290289"/>
    </source>
</evidence>
<comment type="caution">
    <text evidence="1">The sequence shown here is derived from an EMBL/GenBank/DDBJ whole genome shotgun (WGS) entry which is preliminary data.</text>
</comment>
<proteinExistence type="predicted"/>
<evidence type="ECO:0000313" key="1">
    <source>
        <dbReference type="EMBL" id="RXH94318.1"/>
    </source>
</evidence>
<gene>
    <name evidence="1" type="ORF">DVH24_024002</name>
</gene>
<sequence>MGRAGPKIGGTRLDLLENTTGRILTVDKGADLLLREAVEGGGVVLFLLNHLCRETISRARLPCKYELDGGDD</sequence>
<accession>A0A498JF62</accession>